<organism evidence="1 2">
    <name type="scientific">Vibrio splendidus</name>
    <dbReference type="NCBI Taxonomy" id="29497"/>
    <lineage>
        <taxon>Bacteria</taxon>
        <taxon>Pseudomonadati</taxon>
        <taxon>Pseudomonadota</taxon>
        <taxon>Gammaproteobacteria</taxon>
        <taxon>Vibrionales</taxon>
        <taxon>Vibrionaceae</taxon>
        <taxon>Vibrio</taxon>
    </lineage>
</organism>
<sequence length="122" mass="14074">MTEIMTEIGNDIGVSPTILRNQLNTEPPLETAFDEELEQLREHADHSCWKGFCELAFKVKRVIGINWLGAIIKPSSEEFSLVKKKDVKRRALGRALPWAQCSWLGLRFCPTFLQLSMRYELH</sequence>
<comment type="caution">
    <text evidence="1">The sequence shown here is derived from an EMBL/GenBank/DDBJ whole genome shotgun (WGS) entry which is preliminary data.</text>
</comment>
<dbReference type="RefSeq" id="WP_371691088.1">
    <property type="nucleotide sequence ID" value="NZ_JBGONW010000071.1"/>
</dbReference>
<evidence type="ECO:0000313" key="2">
    <source>
        <dbReference type="Proteomes" id="UP001569200"/>
    </source>
</evidence>
<protein>
    <recommendedName>
        <fullName evidence="3">Mobile element protein</fullName>
    </recommendedName>
</protein>
<evidence type="ECO:0008006" key="3">
    <source>
        <dbReference type="Google" id="ProtNLM"/>
    </source>
</evidence>
<accession>A0ABV4LVR4</accession>
<gene>
    <name evidence="1" type="ORF">ACED33_16815</name>
</gene>
<name>A0ABV4LVR4_VIBSP</name>
<keyword evidence="2" id="KW-1185">Reference proteome</keyword>
<proteinExistence type="predicted"/>
<dbReference type="EMBL" id="JBGOOW010000021">
    <property type="protein sequence ID" value="MEZ8182350.1"/>
    <property type="molecule type" value="Genomic_DNA"/>
</dbReference>
<reference evidence="1 2" key="1">
    <citation type="submission" date="2024-06" db="EMBL/GenBank/DDBJ databases">
        <authorList>
            <person name="Steensen K."/>
            <person name="Seneca J."/>
            <person name="Bartlau N."/>
            <person name="Yu A.X."/>
            <person name="Polz M.F."/>
        </authorList>
    </citation>
    <scope>NUCLEOTIDE SEQUENCE [LARGE SCALE GENOMIC DNA]</scope>
    <source>
        <strain evidence="1 2">1F145</strain>
    </source>
</reference>
<evidence type="ECO:0000313" key="1">
    <source>
        <dbReference type="EMBL" id="MEZ8182350.1"/>
    </source>
</evidence>
<dbReference type="Proteomes" id="UP001569200">
    <property type="component" value="Unassembled WGS sequence"/>
</dbReference>